<dbReference type="Proteomes" id="UP000008066">
    <property type="component" value="Unassembled WGS sequence"/>
</dbReference>
<protein>
    <submittedName>
        <fullName evidence="1">Uncharacterized protein</fullName>
    </submittedName>
</protein>
<sequence length="223" mass="26060">MVASISSLRRPDSPVSAPIIGPKEVDMFEIPNMLPNYDQAIDYWEAQEFLRELTRRDWPDREDMIRFECSMTLEELRNVGRMSKEEGTRTCQDFVRAPVIWEKVAESLWERLREEAEAHPEDKDQKADDQLLDGSSKRRRCWRMVWKVRRSKEDDKPAAEKDITTGCPFCPNRCTMYVPRYPASIHGDKPSSLKDWALARIKCISERVLPYKVTMASRSSQTL</sequence>
<dbReference type="EMBL" id="GL988043">
    <property type="protein sequence ID" value="EGS19615.1"/>
    <property type="molecule type" value="Genomic_DNA"/>
</dbReference>
<dbReference type="AlphaFoldDB" id="G0SA43"/>
<dbReference type="KEGG" id="cthr:CTHT_0040940"/>
<accession>G0SA43</accession>
<proteinExistence type="predicted"/>
<evidence type="ECO:0000313" key="2">
    <source>
        <dbReference type="Proteomes" id="UP000008066"/>
    </source>
</evidence>
<dbReference type="OrthoDB" id="5230713at2759"/>
<organism evidence="2">
    <name type="scientific">Chaetomium thermophilum (strain DSM 1495 / CBS 144.50 / IMI 039719)</name>
    <name type="common">Thermochaetoides thermophila</name>
    <dbReference type="NCBI Taxonomy" id="759272"/>
    <lineage>
        <taxon>Eukaryota</taxon>
        <taxon>Fungi</taxon>
        <taxon>Dikarya</taxon>
        <taxon>Ascomycota</taxon>
        <taxon>Pezizomycotina</taxon>
        <taxon>Sordariomycetes</taxon>
        <taxon>Sordariomycetidae</taxon>
        <taxon>Sordariales</taxon>
        <taxon>Chaetomiaceae</taxon>
        <taxon>Thermochaetoides</taxon>
    </lineage>
</organism>
<dbReference type="GeneID" id="18258132"/>
<gene>
    <name evidence="1" type="ORF">CTHT_0040940</name>
</gene>
<dbReference type="RefSeq" id="XP_006694500.1">
    <property type="nucleotide sequence ID" value="XM_006694437.1"/>
</dbReference>
<dbReference type="HOGENOM" id="CLU_1239997_0_0_1"/>
<reference evidence="1 2" key="1">
    <citation type="journal article" date="2011" name="Cell">
        <title>Insight into structure and assembly of the nuclear pore complex by utilizing the genome of a eukaryotic thermophile.</title>
        <authorList>
            <person name="Amlacher S."/>
            <person name="Sarges P."/>
            <person name="Flemming D."/>
            <person name="van Noort V."/>
            <person name="Kunze R."/>
            <person name="Devos D.P."/>
            <person name="Arumugam M."/>
            <person name="Bork P."/>
            <person name="Hurt E."/>
        </authorList>
    </citation>
    <scope>NUCLEOTIDE SEQUENCE [LARGE SCALE GENOMIC DNA]</scope>
    <source>
        <strain evidence="2">DSM 1495 / CBS 144.50 / IMI 039719</strain>
    </source>
</reference>
<evidence type="ECO:0000313" key="1">
    <source>
        <dbReference type="EMBL" id="EGS19615.1"/>
    </source>
</evidence>
<name>G0SA43_CHATD</name>
<dbReference type="STRING" id="759272.G0SA43"/>
<keyword evidence="2" id="KW-1185">Reference proteome</keyword>
<dbReference type="eggNOG" id="ENOG502RH53">
    <property type="taxonomic scope" value="Eukaryota"/>
</dbReference>